<dbReference type="InterPro" id="IPR001789">
    <property type="entry name" value="Sig_transdc_resp-reg_receiver"/>
</dbReference>
<evidence type="ECO:0000256" key="1">
    <source>
        <dbReference type="ARBA" id="ARBA00022553"/>
    </source>
</evidence>
<dbReference type="SUPFAM" id="SSF52172">
    <property type="entry name" value="CheY-like"/>
    <property type="match status" value="1"/>
</dbReference>
<evidence type="ECO:0000259" key="3">
    <source>
        <dbReference type="PROSITE" id="PS50110"/>
    </source>
</evidence>
<name>A0A176S6X0_9GAMM</name>
<feature type="modified residue" description="4-aspartylphosphate" evidence="2">
    <location>
        <position position="59"/>
    </location>
</feature>
<sequence>MLNAKPISILIVDDNKNNLFSLHSLIEKYFKKVQVIEANNGIIALSILLKRKVDLIFLDIQMPQMDGFETAKIIKTRQKTRHIPIVFLTAAYKSADFQKKGYDVGAVDYLTKPIDTEQLIAKIRTYLRLIEQTGQQLLNDQKEQNVQERIADLVLEAKQSLKEDIVFKRQQIEYLKRELNTSLKLIINYNQIIETQASGLGYNELLSDIEKIGLESKQMLDLVKKVLDSKLKRVR</sequence>
<dbReference type="PANTHER" id="PTHR44591">
    <property type="entry name" value="STRESS RESPONSE REGULATOR PROTEIN 1"/>
    <property type="match status" value="1"/>
</dbReference>
<evidence type="ECO:0000256" key="2">
    <source>
        <dbReference type="PROSITE-ProRule" id="PRU00169"/>
    </source>
</evidence>
<dbReference type="SMART" id="SM00448">
    <property type="entry name" value="REC"/>
    <property type="match status" value="1"/>
</dbReference>
<feature type="domain" description="Response regulatory" evidence="3">
    <location>
        <begin position="8"/>
        <end position="127"/>
    </location>
</feature>
<dbReference type="Gene3D" id="3.40.50.2300">
    <property type="match status" value="1"/>
</dbReference>
<dbReference type="InterPro" id="IPR011006">
    <property type="entry name" value="CheY-like_superfamily"/>
</dbReference>
<keyword evidence="5" id="KW-1185">Reference proteome</keyword>
<dbReference type="GO" id="GO:0016301">
    <property type="term" value="F:kinase activity"/>
    <property type="evidence" value="ECO:0007669"/>
    <property type="project" value="UniProtKB-KW"/>
</dbReference>
<protein>
    <submittedName>
        <fullName evidence="4">Response regulator receiver sensor signal transduction histidine kinase</fullName>
    </submittedName>
</protein>
<keyword evidence="4" id="KW-0418">Kinase</keyword>
<accession>A0A176S6X0</accession>
<dbReference type="GO" id="GO:0000160">
    <property type="term" value="P:phosphorelay signal transduction system"/>
    <property type="evidence" value="ECO:0007669"/>
    <property type="project" value="InterPro"/>
</dbReference>
<dbReference type="AlphaFoldDB" id="A0A176S6X0"/>
<keyword evidence="1 2" id="KW-0597">Phosphoprotein</keyword>
<dbReference type="InterPro" id="IPR050595">
    <property type="entry name" value="Bact_response_regulator"/>
</dbReference>
<dbReference type="PANTHER" id="PTHR44591:SF3">
    <property type="entry name" value="RESPONSE REGULATORY DOMAIN-CONTAINING PROTEIN"/>
    <property type="match status" value="1"/>
</dbReference>
<proteinExistence type="predicted"/>
<dbReference type="Pfam" id="PF00072">
    <property type="entry name" value="Response_reg"/>
    <property type="match status" value="1"/>
</dbReference>
<gene>
    <name evidence="4" type="ORF">THIOM_000497</name>
</gene>
<evidence type="ECO:0000313" key="4">
    <source>
        <dbReference type="EMBL" id="OAD23664.1"/>
    </source>
</evidence>
<keyword evidence="4" id="KW-0808">Transferase</keyword>
<organism evidence="4 5">
    <name type="scientific">Candidatus Thiomargarita nelsonii</name>
    <dbReference type="NCBI Taxonomy" id="1003181"/>
    <lineage>
        <taxon>Bacteria</taxon>
        <taxon>Pseudomonadati</taxon>
        <taxon>Pseudomonadota</taxon>
        <taxon>Gammaproteobacteria</taxon>
        <taxon>Thiotrichales</taxon>
        <taxon>Thiotrichaceae</taxon>
        <taxon>Thiomargarita</taxon>
    </lineage>
</organism>
<dbReference type="PROSITE" id="PS50110">
    <property type="entry name" value="RESPONSE_REGULATORY"/>
    <property type="match status" value="1"/>
</dbReference>
<dbReference type="EMBL" id="LUTY01000229">
    <property type="protein sequence ID" value="OAD23664.1"/>
    <property type="molecule type" value="Genomic_DNA"/>
</dbReference>
<comment type="caution">
    <text evidence="4">The sequence shown here is derived from an EMBL/GenBank/DDBJ whole genome shotgun (WGS) entry which is preliminary data.</text>
</comment>
<evidence type="ECO:0000313" key="5">
    <source>
        <dbReference type="Proteomes" id="UP000076962"/>
    </source>
</evidence>
<reference evidence="4 5" key="1">
    <citation type="submission" date="2016-05" db="EMBL/GenBank/DDBJ databases">
        <title>Single-cell genome of chain-forming Candidatus Thiomargarita nelsonii and comparison to other large sulfur-oxidizing bacteria.</title>
        <authorList>
            <person name="Winkel M."/>
            <person name="Salman V."/>
            <person name="Woyke T."/>
            <person name="Schulz-Vogt H."/>
            <person name="Richter M."/>
            <person name="Flood B."/>
            <person name="Bailey J."/>
            <person name="Amann R."/>
            <person name="Mussmann M."/>
        </authorList>
    </citation>
    <scope>NUCLEOTIDE SEQUENCE [LARGE SCALE GENOMIC DNA]</scope>
    <source>
        <strain evidence="4 5">THI036</strain>
    </source>
</reference>
<dbReference type="Proteomes" id="UP000076962">
    <property type="component" value="Unassembled WGS sequence"/>
</dbReference>